<comment type="similarity">
    <text evidence="1">Belongs to the RRP7 family.</text>
</comment>
<sequence length="281" mass="32314">MVWQANGVTGYPLYRLCEIRNSLLSIIKMFGGYHAIALPLQYSSFQRFIYVKQHDFKPNANAESILAAGRTAYVVNLPTSTSEKWLRACLEPLGAIQHLVAGSGGLFDEEEKDTDVATDSRANRTAHIVFKAKKSLDKMLKVDSLETAAPRKLTGLQAYATRYRCNRPGLSVVKEMADRYMASFDDMEEQDMRRREELKKQVDEDGFQTQVNTKKRGVVGVEDALIRPAKKQKSKEIDNFYRFQTREKKRGQLKLLRERFEEDRQLIAKMKKLFLVVQNYS</sequence>
<dbReference type="EMBL" id="CAKKTJ010000191">
    <property type="protein sequence ID" value="CAH0477696.1"/>
    <property type="molecule type" value="Genomic_DNA"/>
</dbReference>
<dbReference type="GO" id="GO:0000028">
    <property type="term" value="P:ribosomal small subunit assembly"/>
    <property type="evidence" value="ECO:0007669"/>
    <property type="project" value="TreeGrafter"/>
</dbReference>
<dbReference type="PANTHER" id="PTHR13191">
    <property type="entry name" value="RIBOSOMAL RNA PROCESSING PROTEIN 7-RELATED"/>
    <property type="match status" value="1"/>
</dbReference>
<accession>A0AAU9KTK4</accession>
<name>A0AAU9KTK4_9STRA</name>
<dbReference type="GO" id="GO:0006364">
    <property type="term" value="P:rRNA processing"/>
    <property type="evidence" value="ECO:0007669"/>
    <property type="project" value="TreeGrafter"/>
</dbReference>
<reference evidence="3" key="1">
    <citation type="submission" date="2021-11" db="EMBL/GenBank/DDBJ databases">
        <authorList>
            <person name="Islam A."/>
            <person name="Islam S."/>
            <person name="Flora M.S."/>
            <person name="Rahman M."/>
            <person name="Ziaur R.M."/>
            <person name="Epstein J.H."/>
            <person name="Hassan M."/>
            <person name="Klassen M."/>
            <person name="Woodard K."/>
            <person name="Webb A."/>
            <person name="Webby R.J."/>
            <person name="El Zowalaty M.E."/>
        </authorList>
    </citation>
    <scope>NUCLEOTIDE SEQUENCE</scope>
    <source>
        <strain evidence="3">Pbs3</strain>
    </source>
</reference>
<dbReference type="GO" id="GO:0032545">
    <property type="term" value="C:CURI complex"/>
    <property type="evidence" value="ECO:0007669"/>
    <property type="project" value="TreeGrafter"/>
</dbReference>
<evidence type="ECO:0000256" key="1">
    <source>
        <dbReference type="ARBA" id="ARBA00006110"/>
    </source>
</evidence>
<comment type="caution">
    <text evidence="3">The sequence shown here is derived from an EMBL/GenBank/DDBJ whole genome shotgun (WGS) entry which is preliminary data.</text>
</comment>
<dbReference type="Gene3D" id="6.10.250.1770">
    <property type="match status" value="1"/>
</dbReference>
<dbReference type="InterPro" id="IPR024326">
    <property type="entry name" value="RRP7_C"/>
</dbReference>
<protein>
    <recommendedName>
        <fullName evidence="2">Ribosomal RNA-processing protein 7 C-terminal domain-containing protein</fullName>
    </recommendedName>
</protein>
<feature type="domain" description="Ribosomal RNA-processing protein 7 C-terminal" evidence="2">
    <location>
        <begin position="166"/>
        <end position="272"/>
    </location>
</feature>
<dbReference type="Proteomes" id="UP001160483">
    <property type="component" value="Unassembled WGS sequence"/>
</dbReference>
<dbReference type="PANTHER" id="PTHR13191:SF0">
    <property type="entry name" value="RIBOSOMAL RNA-PROCESSING PROTEIN 7 HOMOLOG A-RELATED"/>
    <property type="match status" value="1"/>
</dbReference>
<proteinExistence type="inferred from homology"/>
<gene>
    <name evidence="3" type="ORF">PBS003_LOCUS4432</name>
</gene>
<evidence type="ECO:0000313" key="4">
    <source>
        <dbReference type="Proteomes" id="UP001160483"/>
    </source>
</evidence>
<dbReference type="Pfam" id="PF12923">
    <property type="entry name" value="RRP7"/>
    <property type="match status" value="1"/>
</dbReference>
<evidence type="ECO:0000313" key="3">
    <source>
        <dbReference type="EMBL" id="CAH0477696.1"/>
    </source>
</evidence>
<dbReference type="AlphaFoldDB" id="A0AAU9KTK4"/>
<organism evidence="3 4">
    <name type="scientific">Peronospora belbahrii</name>
    <dbReference type="NCBI Taxonomy" id="622444"/>
    <lineage>
        <taxon>Eukaryota</taxon>
        <taxon>Sar</taxon>
        <taxon>Stramenopiles</taxon>
        <taxon>Oomycota</taxon>
        <taxon>Peronosporomycetes</taxon>
        <taxon>Peronosporales</taxon>
        <taxon>Peronosporaceae</taxon>
        <taxon>Peronospora</taxon>
    </lineage>
</organism>
<evidence type="ECO:0000259" key="2">
    <source>
        <dbReference type="Pfam" id="PF12923"/>
    </source>
</evidence>
<dbReference type="GO" id="GO:0034456">
    <property type="term" value="C:UTP-C complex"/>
    <property type="evidence" value="ECO:0007669"/>
    <property type="project" value="TreeGrafter"/>
</dbReference>
<dbReference type="InterPro" id="IPR040446">
    <property type="entry name" value="RRP7"/>
</dbReference>